<accession>A0ABT6XYA6</accession>
<name>A0ABT6XYA6_ALISE</name>
<dbReference type="EMBL" id="JASGCB010000010">
    <property type="protein sequence ID" value="MDI9260081.1"/>
    <property type="molecule type" value="Genomic_DNA"/>
</dbReference>
<dbReference type="RefSeq" id="WP_283203591.1">
    <property type="nucleotide sequence ID" value="NZ_JASGCB010000010.1"/>
</dbReference>
<proteinExistence type="predicted"/>
<protein>
    <submittedName>
        <fullName evidence="1">Sensory rhodopsin transducer</fullName>
    </submittedName>
</protein>
<evidence type="ECO:0000313" key="1">
    <source>
        <dbReference type="EMBL" id="MDI9260081.1"/>
    </source>
</evidence>
<dbReference type="Pfam" id="PF07100">
    <property type="entry name" value="ASRT"/>
    <property type="match status" value="1"/>
</dbReference>
<organism evidence="1 2">
    <name type="scientific">Alicyclobacillus sendaiensis PA2</name>
    <dbReference type="NCBI Taxonomy" id="3029425"/>
    <lineage>
        <taxon>Bacteria</taxon>
        <taxon>Bacillati</taxon>
        <taxon>Bacillota</taxon>
        <taxon>Bacilli</taxon>
        <taxon>Bacillales</taxon>
        <taxon>Alicyclobacillaceae</taxon>
        <taxon>Alicyclobacillus</taxon>
    </lineage>
</organism>
<gene>
    <name evidence="1" type="ORF">QID03_07735</name>
</gene>
<dbReference type="SUPFAM" id="SSF89232">
    <property type="entry name" value="Hypothetical protein TM1070"/>
    <property type="match status" value="1"/>
</dbReference>
<keyword evidence="2" id="KW-1185">Reference proteome</keyword>
<dbReference type="InterPro" id="IPR009794">
    <property type="entry name" value="ASRT"/>
</dbReference>
<dbReference type="Proteomes" id="UP001529245">
    <property type="component" value="Unassembled WGS sequence"/>
</dbReference>
<dbReference type="InterPro" id="IPR036698">
    <property type="entry name" value="TM1070-like_sf"/>
</dbReference>
<evidence type="ECO:0000313" key="2">
    <source>
        <dbReference type="Proteomes" id="UP001529245"/>
    </source>
</evidence>
<dbReference type="Gene3D" id="2.60.290.11">
    <property type="entry name" value="TM1070-like"/>
    <property type="match status" value="1"/>
</dbReference>
<reference evidence="1 2" key="1">
    <citation type="submission" date="2023-04" db="EMBL/GenBank/DDBJ databases">
        <title>A. sendaiensis sub sp. chiapanensis a novel subspecie with specific adaptation in bacterial cell wall isolated from an active volcano.</title>
        <authorList>
            <person name="Alvarez Gutierrez P.E."/>
            <person name="Ortiz Cortes L.Y."/>
        </authorList>
    </citation>
    <scope>NUCLEOTIDE SEQUENCE [LARGE SCALE GENOMIC DNA]</scope>
    <source>
        <strain evidence="1 2">PA2</strain>
    </source>
</reference>
<sequence>MFQWLIADGFIPDTSCGRLESHESLCIVNPHSRDALIKIEIFFEHREPISGIELVCPARRTRHIRVDQLTAPSGTRIPRGVPYAMALTSELEIGVQLSRLDSSQAQLALMTVSGIRIGV</sequence>
<comment type="caution">
    <text evidence="1">The sequence shown here is derived from an EMBL/GenBank/DDBJ whole genome shotgun (WGS) entry which is preliminary data.</text>
</comment>